<evidence type="ECO:0000313" key="1">
    <source>
        <dbReference type="EMBL" id="RDV16657.1"/>
    </source>
</evidence>
<comment type="caution">
    <text evidence="1">The sequence shown here is derived from an EMBL/GenBank/DDBJ whole genome shotgun (WGS) entry which is preliminary data.</text>
</comment>
<dbReference type="EMBL" id="QRGR01000003">
    <property type="protein sequence ID" value="RDV16657.1"/>
    <property type="molecule type" value="Genomic_DNA"/>
</dbReference>
<name>A0A3D8LGZ9_9BACT</name>
<accession>A0A3D8LGZ9</accession>
<dbReference type="AlphaFoldDB" id="A0A3D8LGZ9"/>
<keyword evidence="2" id="KW-1185">Reference proteome</keyword>
<dbReference type="Proteomes" id="UP000256708">
    <property type="component" value="Unassembled WGS sequence"/>
</dbReference>
<proteinExistence type="predicted"/>
<reference evidence="2" key="1">
    <citation type="submission" date="2018-08" db="EMBL/GenBank/DDBJ databases">
        <authorList>
            <person name="Liu Z.-W."/>
            <person name="Du Z.-J."/>
        </authorList>
    </citation>
    <scope>NUCLEOTIDE SEQUENCE [LARGE SCALE GENOMIC DNA]</scope>
    <source>
        <strain evidence="2">H4X</strain>
    </source>
</reference>
<dbReference type="Gene3D" id="2.40.360.20">
    <property type="match status" value="1"/>
</dbReference>
<protein>
    <submittedName>
        <fullName evidence="1">Uncharacterized protein</fullName>
    </submittedName>
</protein>
<sequence length="218" mass="25095">MQNCSSCYSTYVKQLMNKGFLYTLSISILFSISSCERDSDIAPIEEVVPLQVGNEWVYEVTDYDTNGKPLTKTSYKNTVQKDTIIHNSTWYILNNGQIVQNSRDGYVYFNKAGSEAVMIYQSPDYGGIGYMYEHQDYDLWVLTTRSQQLDTVTTASDTYPSYVFKIENQYKSQFDGTTHTLNQEDYVAPGVGLVRTDKHYADSDKVMQRHELVRYTLK</sequence>
<evidence type="ECO:0000313" key="2">
    <source>
        <dbReference type="Proteomes" id="UP000256708"/>
    </source>
</evidence>
<gene>
    <name evidence="1" type="ORF">DXT99_02415</name>
</gene>
<organism evidence="1 2">
    <name type="scientific">Pontibacter diazotrophicus</name>
    <dbReference type="NCBI Taxonomy" id="1400979"/>
    <lineage>
        <taxon>Bacteria</taxon>
        <taxon>Pseudomonadati</taxon>
        <taxon>Bacteroidota</taxon>
        <taxon>Cytophagia</taxon>
        <taxon>Cytophagales</taxon>
        <taxon>Hymenobacteraceae</taxon>
        <taxon>Pontibacter</taxon>
    </lineage>
</organism>